<gene>
    <name evidence="1" type="ORF">BIY26_07130</name>
</gene>
<dbReference type="GeneID" id="70909740"/>
<accession>A0AAE8EPP6</accession>
<comment type="caution">
    <text evidence="1">The sequence shown here is derived from an EMBL/GenBank/DDBJ whole genome shotgun (WGS) entry which is preliminary data.</text>
</comment>
<name>A0AAE8EPP6_9GAMM</name>
<organism evidence="1 2">
    <name type="scientific">Brenneria goodwinii</name>
    <dbReference type="NCBI Taxonomy" id="1109412"/>
    <lineage>
        <taxon>Bacteria</taxon>
        <taxon>Pseudomonadati</taxon>
        <taxon>Pseudomonadota</taxon>
        <taxon>Gammaproteobacteria</taxon>
        <taxon>Enterobacterales</taxon>
        <taxon>Pectobacteriaceae</taxon>
        <taxon>Brenneria</taxon>
    </lineage>
</organism>
<reference evidence="1 2" key="1">
    <citation type="submission" date="2016-09" db="EMBL/GenBank/DDBJ databases">
        <authorList>
            <person name="Doonan J."/>
            <person name="Pachebat J.A."/>
            <person name="Golyshin P.N."/>
            <person name="Denman S."/>
            <person name="Mcdonald J.E."/>
        </authorList>
    </citation>
    <scope>NUCLEOTIDE SEQUENCE [LARGE SCALE GENOMIC DNA]</scope>
    <source>
        <strain evidence="1 2">FRB141</strain>
    </source>
</reference>
<evidence type="ECO:0000313" key="1">
    <source>
        <dbReference type="EMBL" id="RLM26765.1"/>
    </source>
</evidence>
<protein>
    <submittedName>
        <fullName evidence="1">Uncharacterized protein</fullName>
    </submittedName>
</protein>
<evidence type="ECO:0000313" key="2">
    <source>
        <dbReference type="Proteomes" id="UP000285972"/>
    </source>
</evidence>
<sequence length="89" mass="9722">MKVSELQKLLAACDQDATVLIAGFETTASLFVAEADLVTQCKSVPQPESSMSGNRSISLDGDSSIWIGWSKDYRTESFLDAIKNPEKYS</sequence>
<dbReference type="Proteomes" id="UP000285972">
    <property type="component" value="Unassembled WGS sequence"/>
</dbReference>
<dbReference type="EMBL" id="MJLX01000014">
    <property type="protein sequence ID" value="RLM26765.1"/>
    <property type="molecule type" value="Genomic_DNA"/>
</dbReference>
<dbReference type="KEGG" id="bgj:AWC36_23215"/>
<dbReference type="RefSeq" id="WP_095835649.1">
    <property type="nucleotide sequence ID" value="NZ_CP014137.1"/>
</dbReference>
<proteinExistence type="predicted"/>
<dbReference type="AlphaFoldDB" id="A0AAE8EPP6"/>